<dbReference type="PANTHER" id="PTHR33868:SF18">
    <property type="entry name" value="TRANSMEMBRANE PROTEIN"/>
    <property type="match status" value="1"/>
</dbReference>
<feature type="region of interest" description="Disordered" evidence="1">
    <location>
        <begin position="1"/>
        <end position="49"/>
    </location>
</feature>
<feature type="compositionally biased region" description="Basic and acidic residues" evidence="1">
    <location>
        <begin position="329"/>
        <end position="342"/>
    </location>
</feature>
<keyword evidence="2" id="KW-0812">Transmembrane</keyword>
<reference evidence="3 4" key="1">
    <citation type="submission" date="2024-02" db="EMBL/GenBank/DDBJ databases">
        <authorList>
            <person name="Vignale AGUSTIN F."/>
            <person name="Sosa J E."/>
            <person name="Modenutti C."/>
        </authorList>
    </citation>
    <scope>NUCLEOTIDE SEQUENCE [LARGE SCALE GENOMIC DNA]</scope>
</reference>
<evidence type="ECO:0000256" key="1">
    <source>
        <dbReference type="SAM" id="MobiDB-lite"/>
    </source>
</evidence>
<accession>A0ABC8S356</accession>
<evidence type="ECO:0000313" key="4">
    <source>
        <dbReference type="Proteomes" id="UP001642360"/>
    </source>
</evidence>
<gene>
    <name evidence="3" type="ORF">ILEXP_LOCUS19766</name>
</gene>
<feature type="transmembrane region" description="Helical" evidence="2">
    <location>
        <begin position="454"/>
        <end position="478"/>
    </location>
</feature>
<organism evidence="3 4">
    <name type="scientific">Ilex paraguariensis</name>
    <name type="common">yerba mate</name>
    <dbReference type="NCBI Taxonomy" id="185542"/>
    <lineage>
        <taxon>Eukaryota</taxon>
        <taxon>Viridiplantae</taxon>
        <taxon>Streptophyta</taxon>
        <taxon>Embryophyta</taxon>
        <taxon>Tracheophyta</taxon>
        <taxon>Spermatophyta</taxon>
        <taxon>Magnoliopsida</taxon>
        <taxon>eudicotyledons</taxon>
        <taxon>Gunneridae</taxon>
        <taxon>Pentapetalae</taxon>
        <taxon>asterids</taxon>
        <taxon>campanulids</taxon>
        <taxon>Aquifoliales</taxon>
        <taxon>Aquifoliaceae</taxon>
        <taxon>Ilex</taxon>
    </lineage>
</organism>
<keyword evidence="2" id="KW-1133">Transmembrane helix</keyword>
<feature type="compositionally biased region" description="Low complexity" evidence="1">
    <location>
        <begin position="22"/>
        <end position="41"/>
    </location>
</feature>
<keyword evidence="4" id="KW-1185">Reference proteome</keyword>
<dbReference type="Proteomes" id="UP001642360">
    <property type="component" value="Unassembled WGS sequence"/>
</dbReference>
<comment type="caution">
    <text evidence="3">The sequence shown here is derived from an EMBL/GenBank/DDBJ whole genome shotgun (WGS) entry which is preliminary data.</text>
</comment>
<protein>
    <submittedName>
        <fullName evidence="3">Uncharacterized protein</fullName>
    </submittedName>
</protein>
<dbReference type="EMBL" id="CAUOFW020002158">
    <property type="protein sequence ID" value="CAK9151595.1"/>
    <property type="molecule type" value="Genomic_DNA"/>
</dbReference>
<proteinExistence type="predicted"/>
<keyword evidence="2" id="KW-0472">Membrane</keyword>
<name>A0ABC8S356_9AQUA</name>
<feature type="compositionally biased region" description="Polar residues" evidence="1">
    <location>
        <begin position="319"/>
        <end position="328"/>
    </location>
</feature>
<sequence length="481" mass="53564">MATAEAKANCNRSFQEDARGAPNLSRGPSSSSKSESDGSPGNAANSKDIPVQGCIRYNQNFSSPDLLPDTKWWLHRHTNLEHLKDNSHEQLNAVESELEVLSSGFVSQSLKFGGERQFITEYCPPNGSKIVAGSCDQPWNIFPTNLTIEQDSGMSELKDVIVNPQKTSTTKVMGELWDADDNLMDLDSSDCIVTKQPEKLSSDLESHWVEVQKTEPWWRTVDKDELPSLVSYKSLESIENCDLPRPQAKHLGKAPSAFTQCCVQDKVVNSSYRMAEKEISNVADSAQGTAASVSTVGTQGSVGAEGFSQHSSDRPLRFTFSNKDSFSSTKEDESETQHRHNSDLSKAELLEALCHSQTRAREAEKAAQQAYDEKEHIIKLFFRQASHLFAYKQWIHILQLETLCLHLRNNNQPISTLFPNLLPRVPRKGRQLRKGRNRAAKKRQPPRHKLNKSAVAFSVGLSLAGAGLLLGWTMGWLFPAL</sequence>
<feature type="region of interest" description="Disordered" evidence="1">
    <location>
        <begin position="428"/>
        <end position="449"/>
    </location>
</feature>
<dbReference type="AlphaFoldDB" id="A0ABC8S356"/>
<evidence type="ECO:0000313" key="3">
    <source>
        <dbReference type="EMBL" id="CAK9151595.1"/>
    </source>
</evidence>
<feature type="region of interest" description="Disordered" evidence="1">
    <location>
        <begin position="298"/>
        <end position="342"/>
    </location>
</feature>
<dbReference type="PANTHER" id="PTHR33868">
    <property type="entry name" value="EXPRESSED PROTEIN"/>
    <property type="match status" value="1"/>
</dbReference>
<evidence type="ECO:0000256" key="2">
    <source>
        <dbReference type="SAM" id="Phobius"/>
    </source>
</evidence>